<gene>
    <name evidence="5" type="ORF">FYJ65_04850</name>
</gene>
<proteinExistence type="predicted"/>
<reference evidence="5 6" key="1">
    <citation type="submission" date="2019-08" db="EMBL/GenBank/DDBJ databases">
        <title>In-depth cultivation of the pig gut microbiome towards novel bacterial diversity and tailored functional studies.</title>
        <authorList>
            <person name="Wylensek D."/>
            <person name="Hitch T.C.A."/>
            <person name="Clavel T."/>
        </authorList>
    </citation>
    <scope>NUCLEOTIDE SEQUENCE [LARGE SCALE GENOMIC DNA]</scope>
    <source>
        <strain evidence="5 6">WCA-MUC-591-APC-4B</strain>
    </source>
</reference>
<keyword evidence="1" id="KW-0805">Transcription regulation</keyword>
<dbReference type="CDD" id="cd00093">
    <property type="entry name" value="HTH_XRE"/>
    <property type="match status" value="1"/>
</dbReference>
<dbReference type="InterPro" id="IPR015927">
    <property type="entry name" value="Peptidase_S24_S26A/B/C"/>
</dbReference>
<dbReference type="SMART" id="SM00530">
    <property type="entry name" value="HTH_XRE"/>
    <property type="match status" value="1"/>
</dbReference>
<dbReference type="PROSITE" id="PS50943">
    <property type="entry name" value="HTH_CROC1"/>
    <property type="match status" value="1"/>
</dbReference>
<comment type="caution">
    <text evidence="5">The sequence shown here is derived from an EMBL/GenBank/DDBJ whole genome shotgun (WGS) entry which is preliminary data.</text>
</comment>
<dbReference type="Gene3D" id="1.10.260.40">
    <property type="entry name" value="lambda repressor-like DNA-binding domains"/>
    <property type="match status" value="1"/>
</dbReference>
<keyword evidence="3" id="KW-0804">Transcription</keyword>
<keyword evidence="2" id="KW-0238">DNA-binding</keyword>
<dbReference type="InterPro" id="IPR001387">
    <property type="entry name" value="Cro/C1-type_HTH"/>
</dbReference>
<sequence length="222" mass="25123">MDNNKEWTMDVFTANLRHYMDLHKRSQKEVAEAVGVSAPTFHDWLKGNKMPRMKNVQKLADYFGIALSDLIEEKPKAEQRKLPPNIITPAAHPIPVLGTICAGDGTVAEENFSGQFFVDSSIHADYALRVTGDSMIEAEIYNGDMAFLRKEFDFRAGWIYAVVHGIDREASLKKVYRQEDKLILQPCNSDYAPIVADQQDCYIVGELVGVYHAYSDMIDMIK</sequence>
<dbReference type="Pfam" id="PF13443">
    <property type="entry name" value="HTH_26"/>
    <property type="match status" value="1"/>
</dbReference>
<dbReference type="EMBL" id="VUNA01000007">
    <property type="protein sequence ID" value="MST70676.1"/>
    <property type="molecule type" value="Genomic_DNA"/>
</dbReference>
<evidence type="ECO:0000256" key="2">
    <source>
        <dbReference type="ARBA" id="ARBA00023125"/>
    </source>
</evidence>
<dbReference type="InterPro" id="IPR039418">
    <property type="entry name" value="LexA-like"/>
</dbReference>
<dbReference type="SUPFAM" id="SSF51306">
    <property type="entry name" value="LexA/Signal peptidase"/>
    <property type="match status" value="1"/>
</dbReference>
<accession>A0A6N7XL59</accession>
<evidence type="ECO:0000313" key="6">
    <source>
        <dbReference type="Proteomes" id="UP000469424"/>
    </source>
</evidence>
<evidence type="ECO:0000256" key="1">
    <source>
        <dbReference type="ARBA" id="ARBA00023015"/>
    </source>
</evidence>
<organism evidence="5 6">
    <name type="scientific">Mogibacterium kristiansenii</name>
    <dbReference type="NCBI Taxonomy" id="2606708"/>
    <lineage>
        <taxon>Bacteria</taxon>
        <taxon>Bacillati</taxon>
        <taxon>Bacillota</taxon>
        <taxon>Clostridia</taxon>
        <taxon>Peptostreptococcales</taxon>
        <taxon>Anaerovoracaceae</taxon>
        <taxon>Mogibacterium</taxon>
    </lineage>
</organism>
<dbReference type="Gene3D" id="2.10.109.10">
    <property type="entry name" value="Umud Fragment, subunit A"/>
    <property type="match status" value="1"/>
</dbReference>
<dbReference type="SUPFAM" id="SSF47413">
    <property type="entry name" value="lambda repressor-like DNA-binding domains"/>
    <property type="match status" value="1"/>
</dbReference>
<evidence type="ECO:0000259" key="4">
    <source>
        <dbReference type="PROSITE" id="PS50943"/>
    </source>
</evidence>
<evidence type="ECO:0000313" key="5">
    <source>
        <dbReference type="EMBL" id="MST70676.1"/>
    </source>
</evidence>
<dbReference type="GO" id="GO:0003677">
    <property type="term" value="F:DNA binding"/>
    <property type="evidence" value="ECO:0007669"/>
    <property type="project" value="UniProtKB-KW"/>
</dbReference>
<dbReference type="PANTHER" id="PTHR40661:SF3">
    <property type="entry name" value="FELS-1 PROPHAGE TRANSCRIPTIONAL REGULATOR"/>
    <property type="match status" value="1"/>
</dbReference>
<dbReference type="InterPro" id="IPR036286">
    <property type="entry name" value="LexA/Signal_pep-like_sf"/>
</dbReference>
<dbReference type="InterPro" id="IPR010982">
    <property type="entry name" value="Lambda_DNA-bd_dom_sf"/>
</dbReference>
<dbReference type="AlphaFoldDB" id="A0A6N7XL59"/>
<keyword evidence="6" id="KW-1185">Reference proteome</keyword>
<feature type="domain" description="HTH cro/C1-type" evidence="4">
    <location>
        <begin position="16"/>
        <end position="70"/>
    </location>
</feature>
<name>A0A6N7XL59_9FIRM</name>
<dbReference type="RefSeq" id="WP_154554240.1">
    <property type="nucleotide sequence ID" value="NZ_VUNA01000007.1"/>
</dbReference>
<evidence type="ECO:0000256" key="3">
    <source>
        <dbReference type="ARBA" id="ARBA00023163"/>
    </source>
</evidence>
<dbReference type="Proteomes" id="UP000469424">
    <property type="component" value="Unassembled WGS sequence"/>
</dbReference>
<dbReference type="CDD" id="cd06529">
    <property type="entry name" value="S24_LexA-like"/>
    <property type="match status" value="1"/>
</dbReference>
<dbReference type="PANTHER" id="PTHR40661">
    <property type="match status" value="1"/>
</dbReference>
<protein>
    <submittedName>
        <fullName evidence="5">Helix-turn-helix domain-containing protein</fullName>
    </submittedName>
</protein>
<dbReference type="Pfam" id="PF00717">
    <property type="entry name" value="Peptidase_S24"/>
    <property type="match status" value="1"/>
</dbReference>